<dbReference type="AlphaFoldDB" id="A0A1M5MF58"/>
<keyword evidence="1" id="KW-0472">Membrane</keyword>
<name>A0A1M5MF58_9RHOB</name>
<proteinExistence type="predicted"/>
<protein>
    <submittedName>
        <fullName evidence="2">Uncharacterized protein</fullName>
    </submittedName>
</protein>
<keyword evidence="1" id="KW-0812">Transmembrane</keyword>
<sequence length="29" mass="3008">MSGAGLQRVSYVLLIVLLFGVTSGWLGGL</sequence>
<evidence type="ECO:0000313" key="2">
    <source>
        <dbReference type="EMBL" id="SHG75876.1"/>
    </source>
</evidence>
<dbReference type="EMBL" id="FQXC01000001">
    <property type="protein sequence ID" value="SHG75876.1"/>
    <property type="molecule type" value="Genomic_DNA"/>
</dbReference>
<evidence type="ECO:0000313" key="3">
    <source>
        <dbReference type="Proteomes" id="UP000184221"/>
    </source>
</evidence>
<evidence type="ECO:0000256" key="1">
    <source>
        <dbReference type="SAM" id="Phobius"/>
    </source>
</evidence>
<gene>
    <name evidence="2" type="ORF">SAMN05443551_0496</name>
</gene>
<keyword evidence="1" id="KW-1133">Transmembrane helix</keyword>
<dbReference type="Proteomes" id="UP000184221">
    <property type="component" value="Unassembled WGS sequence"/>
</dbReference>
<keyword evidence="3" id="KW-1185">Reference proteome</keyword>
<reference evidence="2 3" key="1">
    <citation type="submission" date="2016-11" db="EMBL/GenBank/DDBJ databases">
        <authorList>
            <person name="Jaros S."/>
            <person name="Januszkiewicz K."/>
            <person name="Wedrychowicz H."/>
        </authorList>
    </citation>
    <scope>NUCLEOTIDE SEQUENCE [LARGE SCALE GENOMIC DNA]</scope>
    <source>
        <strain evidence="2 3">DSM 29431</strain>
    </source>
</reference>
<dbReference type="STRING" id="996342.SAMN05443551_0496"/>
<organism evidence="2 3">
    <name type="scientific">Marivita hallyeonensis</name>
    <dbReference type="NCBI Taxonomy" id="996342"/>
    <lineage>
        <taxon>Bacteria</taxon>
        <taxon>Pseudomonadati</taxon>
        <taxon>Pseudomonadota</taxon>
        <taxon>Alphaproteobacteria</taxon>
        <taxon>Rhodobacterales</taxon>
        <taxon>Roseobacteraceae</taxon>
        <taxon>Marivita</taxon>
    </lineage>
</organism>
<accession>A0A1M5MF58</accession>
<feature type="transmembrane region" description="Helical" evidence="1">
    <location>
        <begin position="9"/>
        <end position="28"/>
    </location>
</feature>